<keyword evidence="3" id="KW-1185">Reference proteome</keyword>
<evidence type="ECO:0000313" key="2">
    <source>
        <dbReference type="EMBL" id="OCG73472.1"/>
    </source>
</evidence>
<keyword evidence="1" id="KW-0812">Transmembrane</keyword>
<accession>A0A1B9NA35</accession>
<organism evidence="2 3">
    <name type="scientific">Microbacterium sediminis</name>
    <dbReference type="NCBI Taxonomy" id="904291"/>
    <lineage>
        <taxon>Bacteria</taxon>
        <taxon>Bacillati</taxon>
        <taxon>Actinomycetota</taxon>
        <taxon>Actinomycetes</taxon>
        <taxon>Micrococcales</taxon>
        <taxon>Microbacteriaceae</taxon>
        <taxon>Microbacterium</taxon>
    </lineage>
</organism>
<dbReference type="Proteomes" id="UP000093355">
    <property type="component" value="Unassembled WGS sequence"/>
</dbReference>
<evidence type="ECO:0000256" key="1">
    <source>
        <dbReference type="SAM" id="Phobius"/>
    </source>
</evidence>
<gene>
    <name evidence="2" type="ORF">A7J15_07205</name>
</gene>
<sequence>MPLDFLVILTYGLYPLISALLLSFFKAFLMLIQGIVKTLLLLDRRRLSVRNRLLNARELSSELFDLSIEFVGYARCVLLHQSNLLTQVFGDRVLCIGYIILKLLAECGDAFVELRDRLFHITHMLPEPLQRRSSRRGPGSNITRELRERRRVTVFEWPGDVVRDLLGYLIY</sequence>
<dbReference type="EMBL" id="LXMD01000024">
    <property type="protein sequence ID" value="OCG73472.1"/>
    <property type="molecule type" value="Genomic_DNA"/>
</dbReference>
<evidence type="ECO:0000313" key="3">
    <source>
        <dbReference type="Proteomes" id="UP000093355"/>
    </source>
</evidence>
<name>A0A1B9NA35_9MICO</name>
<protein>
    <submittedName>
        <fullName evidence="2">Uncharacterized protein</fullName>
    </submittedName>
</protein>
<feature type="transmembrane region" description="Helical" evidence="1">
    <location>
        <begin position="12"/>
        <end position="42"/>
    </location>
</feature>
<keyword evidence="1" id="KW-1133">Transmembrane helix</keyword>
<comment type="caution">
    <text evidence="2">The sequence shown here is derived from an EMBL/GenBank/DDBJ whole genome shotgun (WGS) entry which is preliminary data.</text>
</comment>
<reference evidence="2 3" key="1">
    <citation type="submission" date="2016-05" db="EMBL/GenBank/DDBJ databases">
        <authorList>
            <person name="Lavstsen T."/>
            <person name="Jespersen J.S."/>
        </authorList>
    </citation>
    <scope>NUCLEOTIDE SEQUENCE [LARGE SCALE GENOMIC DNA]</scope>
    <source>
        <strain evidence="2 3">YLB-01</strain>
    </source>
</reference>
<keyword evidence="1" id="KW-0472">Membrane</keyword>
<proteinExistence type="predicted"/>
<dbReference type="AlphaFoldDB" id="A0A1B9NA35"/>